<name>A0AAJ5RJC9_LATCU</name>
<organism evidence="1 2">
    <name type="scientific">Latilactobacillus curvatus</name>
    <name type="common">Lactobacillus curvatus</name>
    <dbReference type="NCBI Taxonomy" id="28038"/>
    <lineage>
        <taxon>Bacteria</taxon>
        <taxon>Bacillati</taxon>
        <taxon>Bacillota</taxon>
        <taxon>Bacilli</taxon>
        <taxon>Lactobacillales</taxon>
        <taxon>Lactobacillaceae</taxon>
        <taxon>Latilactobacillus</taxon>
    </lineage>
</organism>
<sequence length="95" mass="10772">MIDLTRMHVSFTGRLKTMNRKQAMALASACGAFSQTQPTASTQLIVVGVIEKPFTEELSTKKIAYAHEFNLPTINELQFLEWCELKIAQRIQNLE</sequence>
<geneLocation type="plasmid" evidence="1 2">
    <name>p1_CACC879</name>
</geneLocation>
<dbReference type="AlphaFoldDB" id="A0AAJ5RJC9"/>
<gene>
    <name evidence="1" type="ORF">PSR33_09930</name>
</gene>
<dbReference type="RefSeq" id="WP_039098481.1">
    <property type="nucleotide sequence ID" value="NZ_CBCPIN010000035.1"/>
</dbReference>
<proteinExistence type="predicted"/>
<dbReference type="InterPro" id="IPR036420">
    <property type="entry name" value="BRCT_dom_sf"/>
</dbReference>
<dbReference type="Gene3D" id="3.40.50.10190">
    <property type="entry name" value="BRCT domain"/>
    <property type="match status" value="1"/>
</dbReference>
<protein>
    <recommendedName>
        <fullName evidence="3">BRCT domain-containing protein</fullName>
    </recommendedName>
</protein>
<evidence type="ECO:0000313" key="2">
    <source>
        <dbReference type="Proteomes" id="UP001215533"/>
    </source>
</evidence>
<evidence type="ECO:0008006" key="3">
    <source>
        <dbReference type="Google" id="ProtNLM"/>
    </source>
</evidence>
<accession>A0AAJ5RJC9</accession>
<keyword evidence="1" id="KW-0614">Plasmid</keyword>
<dbReference type="EMBL" id="CP117684">
    <property type="protein sequence ID" value="WDC92868.1"/>
    <property type="molecule type" value="Genomic_DNA"/>
</dbReference>
<reference evidence="1" key="1">
    <citation type="submission" date="2023-02" db="EMBL/GenBank/DDBJ databases">
        <title>Complete genome sequence of Lactobacillus curvatus CACC879 isolated from Pig feces.</title>
        <authorList>
            <person name="Park S."/>
            <person name="Park M.A."/>
            <person name="Kim D.-H."/>
            <person name="Kim Y."/>
        </authorList>
    </citation>
    <scope>NUCLEOTIDE SEQUENCE</scope>
    <source>
        <strain evidence="1">Curvatus</strain>
        <plasmid evidence="1">p1_CACC879</plasmid>
    </source>
</reference>
<dbReference type="SUPFAM" id="SSF52113">
    <property type="entry name" value="BRCT domain"/>
    <property type="match status" value="1"/>
</dbReference>
<dbReference type="Proteomes" id="UP001215533">
    <property type="component" value="Plasmid p1_CACC879"/>
</dbReference>
<evidence type="ECO:0000313" key="1">
    <source>
        <dbReference type="EMBL" id="WDC92868.1"/>
    </source>
</evidence>